<dbReference type="Pfam" id="PF00170">
    <property type="entry name" value="bZIP_1"/>
    <property type="match status" value="1"/>
</dbReference>
<dbReference type="GO" id="GO:0003700">
    <property type="term" value="F:DNA-binding transcription factor activity"/>
    <property type="evidence" value="ECO:0007669"/>
    <property type="project" value="InterPro"/>
</dbReference>
<feature type="compositionally biased region" description="Low complexity" evidence="2">
    <location>
        <begin position="374"/>
        <end position="387"/>
    </location>
</feature>
<dbReference type="SMART" id="SM00338">
    <property type="entry name" value="BRLZ"/>
    <property type="match status" value="1"/>
</dbReference>
<accession>A0A284RGR7</accession>
<feature type="compositionally biased region" description="Low complexity" evidence="2">
    <location>
        <begin position="108"/>
        <end position="119"/>
    </location>
</feature>
<evidence type="ECO:0000256" key="2">
    <source>
        <dbReference type="SAM" id="MobiDB-lite"/>
    </source>
</evidence>
<sequence>MAASSNVVDHVTVWRHSASPASLLLSPANPSANDEVMSSTLTMLNSPSRSPSVSPSPFSSSSHQPVAISDLRHNAYITKSQDVRFVNNSATPCPPSSSATRNVSTATPLESPLSSFPSPHHASINYPLSTPSRVSFDQKDLASQHGIPTVLPQPPNTAPRRTTQSTPAPPAPSSLSQFEILQRNYLAMLNQPSSSNSTVDSAATMQLTVTPADLLATAGDDFSEELGDWDWLFIDEDGLTDLSSPGSSPIFKDLDEFPSGNFLTGAGTSPLLDTPYSDTFDSFDSSPFDTPLDSFLTTPIFQDGDVPLISDADEPMFSSYEELLAAPAPSSAPAKAPQLPDLAKLYTMSPTSPDVNFIDPASVYPSPRLPVDQSSLPPSSSAAARPTKPTPRKSSATGTRKNITPETMVPLDAPTQPRRYVIPSATSRKEVPATFARKRSRSVALGDEEDELEPPPPDATARQMIEYKRRQNTLAARKSRKRKLEHQQELEDKVETLTLEVEQWRTKAEIYQSILQSHNIPFQS</sequence>
<dbReference type="OrthoDB" id="2257100at2759"/>
<feature type="compositionally biased region" description="Low complexity" evidence="2">
    <location>
        <begin position="46"/>
        <end position="62"/>
    </location>
</feature>
<reference evidence="5" key="1">
    <citation type="journal article" date="2017" name="Nat. Ecol. Evol.">
        <title>Genome expansion and lineage-specific genetic innovations in the forest pathogenic fungi Armillaria.</title>
        <authorList>
            <person name="Sipos G."/>
            <person name="Prasanna A.N."/>
            <person name="Walter M.C."/>
            <person name="O'Connor E."/>
            <person name="Balint B."/>
            <person name="Krizsan K."/>
            <person name="Kiss B."/>
            <person name="Hess J."/>
            <person name="Varga T."/>
            <person name="Slot J."/>
            <person name="Riley R."/>
            <person name="Boka B."/>
            <person name="Rigling D."/>
            <person name="Barry K."/>
            <person name="Lee J."/>
            <person name="Mihaltcheva S."/>
            <person name="LaButti K."/>
            <person name="Lipzen A."/>
            <person name="Waldron R."/>
            <person name="Moloney N.M."/>
            <person name="Sperisen C."/>
            <person name="Kredics L."/>
            <person name="Vagvoelgyi C."/>
            <person name="Patrignani A."/>
            <person name="Fitzpatrick D."/>
            <person name="Nagy I."/>
            <person name="Doyle S."/>
            <person name="Anderson J.B."/>
            <person name="Grigoriev I.V."/>
            <person name="Gueldener U."/>
            <person name="Muensterkoetter M."/>
            <person name="Nagy L.G."/>
        </authorList>
    </citation>
    <scope>NUCLEOTIDE SEQUENCE [LARGE SCALE GENOMIC DNA]</scope>
    <source>
        <strain evidence="5">C18/9</strain>
    </source>
</reference>
<feature type="compositionally biased region" description="Polar residues" evidence="2">
    <location>
        <begin position="126"/>
        <end position="135"/>
    </location>
</feature>
<dbReference type="AlphaFoldDB" id="A0A284RGR7"/>
<evidence type="ECO:0000259" key="3">
    <source>
        <dbReference type="PROSITE" id="PS50217"/>
    </source>
</evidence>
<feature type="region of interest" description="Disordered" evidence="2">
    <location>
        <begin position="42"/>
        <end position="64"/>
    </location>
</feature>
<dbReference type="PROSITE" id="PS00036">
    <property type="entry name" value="BZIP_BASIC"/>
    <property type="match status" value="1"/>
</dbReference>
<feature type="domain" description="BZIP" evidence="3">
    <location>
        <begin position="468"/>
        <end position="509"/>
    </location>
</feature>
<gene>
    <name evidence="4" type="ORF">ARMOST_11304</name>
</gene>
<dbReference type="InterPro" id="IPR004827">
    <property type="entry name" value="bZIP"/>
</dbReference>
<keyword evidence="1" id="KW-0175">Coiled coil</keyword>
<feature type="coiled-coil region" evidence="1">
    <location>
        <begin position="480"/>
        <end position="507"/>
    </location>
</feature>
<dbReference type="CDD" id="cd12193">
    <property type="entry name" value="bZIP_GCN4"/>
    <property type="match status" value="1"/>
</dbReference>
<dbReference type="Gene3D" id="3.30.160.60">
    <property type="entry name" value="Classic Zinc Finger"/>
    <property type="match status" value="1"/>
</dbReference>
<dbReference type="PROSITE" id="PS50217">
    <property type="entry name" value="BZIP"/>
    <property type="match status" value="1"/>
</dbReference>
<evidence type="ECO:0000256" key="1">
    <source>
        <dbReference type="SAM" id="Coils"/>
    </source>
</evidence>
<keyword evidence="5" id="KW-1185">Reference proteome</keyword>
<organism evidence="4 5">
    <name type="scientific">Armillaria ostoyae</name>
    <name type="common">Armillaria root rot fungus</name>
    <dbReference type="NCBI Taxonomy" id="47428"/>
    <lineage>
        <taxon>Eukaryota</taxon>
        <taxon>Fungi</taxon>
        <taxon>Dikarya</taxon>
        <taxon>Basidiomycota</taxon>
        <taxon>Agaricomycotina</taxon>
        <taxon>Agaricomycetes</taxon>
        <taxon>Agaricomycetidae</taxon>
        <taxon>Agaricales</taxon>
        <taxon>Marasmiineae</taxon>
        <taxon>Physalacriaceae</taxon>
        <taxon>Armillaria</taxon>
    </lineage>
</organism>
<protein>
    <recommendedName>
        <fullName evidence="3">BZIP domain-containing protein</fullName>
    </recommendedName>
</protein>
<evidence type="ECO:0000313" key="5">
    <source>
        <dbReference type="Proteomes" id="UP000219338"/>
    </source>
</evidence>
<dbReference type="SUPFAM" id="SSF57959">
    <property type="entry name" value="Leucine zipper domain"/>
    <property type="match status" value="1"/>
</dbReference>
<feature type="region of interest" description="Disordered" evidence="2">
    <location>
        <begin position="87"/>
        <end position="174"/>
    </location>
</feature>
<proteinExistence type="predicted"/>
<dbReference type="STRING" id="47428.A0A284RGR7"/>
<feature type="region of interest" description="Disordered" evidence="2">
    <location>
        <begin position="366"/>
        <end position="462"/>
    </location>
</feature>
<dbReference type="Proteomes" id="UP000219338">
    <property type="component" value="Unassembled WGS sequence"/>
</dbReference>
<dbReference type="InterPro" id="IPR046347">
    <property type="entry name" value="bZIP_sf"/>
</dbReference>
<dbReference type="OMA" id="HYSMTSA"/>
<dbReference type="EMBL" id="FUEG01000008">
    <property type="protein sequence ID" value="SJL07946.1"/>
    <property type="molecule type" value="Genomic_DNA"/>
</dbReference>
<evidence type="ECO:0000313" key="4">
    <source>
        <dbReference type="EMBL" id="SJL07946.1"/>
    </source>
</evidence>
<feature type="compositionally biased region" description="Polar residues" evidence="2">
    <location>
        <begin position="394"/>
        <end position="405"/>
    </location>
</feature>
<name>A0A284RGR7_ARMOS</name>